<feature type="transmembrane region" description="Helical" evidence="1">
    <location>
        <begin position="120"/>
        <end position="137"/>
    </location>
</feature>
<comment type="caution">
    <text evidence="2">The sequence shown here is derived from an EMBL/GenBank/DDBJ whole genome shotgun (WGS) entry which is preliminary data.</text>
</comment>
<feature type="transmembrane region" description="Helical" evidence="1">
    <location>
        <begin position="192"/>
        <end position="212"/>
    </location>
</feature>
<feature type="transmembrane region" description="Helical" evidence="1">
    <location>
        <begin position="90"/>
        <end position="108"/>
    </location>
</feature>
<dbReference type="RefSeq" id="WP_226542147.1">
    <property type="nucleotide sequence ID" value="NZ_JAJAPW010000002.1"/>
</dbReference>
<organism evidence="2 3">
    <name type="scientific">Neotamlana laminarinivorans</name>
    <dbReference type="NCBI Taxonomy" id="2883124"/>
    <lineage>
        <taxon>Bacteria</taxon>
        <taxon>Pseudomonadati</taxon>
        <taxon>Bacteroidota</taxon>
        <taxon>Flavobacteriia</taxon>
        <taxon>Flavobacteriales</taxon>
        <taxon>Flavobacteriaceae</taxon>
        <taxon>Neotamlana</taxon>
    </lineage>
</organism>
<reference evidence="2" key="1">
    <citation type="submission" date="2021-10" db="EMBL/GenBank/DDBJ databases">
        <title>Tamlana sargassums sp. nov., and Tamlana laminarinivorans sp. nov., two new bacteria isolated from the brown alga.</title>
        <authorList>
            <person name="Li J."/>
        </authorList>
    </citation>
    <scope>NUCLEOTIDE SEQUENCE</scope>
    <source>
        <strain evidence="2">PT2-4</strain>
    </source>
</reference>
<feature type="transmembrane region" description="Helical" evidence="1">
    <location>
        <begin position="157"/>
        <end position="180"/>
    </location>
</feature>
<dbReference type="EMBL" id="JAJAPW010000002">
    <property type="protein sequence ID" value="MCB4798346.1"/>
    <property type="molecule type" value="Genomic_DNA"/>
</dbReference>
<keyword evidence="3" id="KW-1185">Reference proteome</keyword>
<evidence type="ECO:0000313" key="3">
    <source>
        <dbReference type="Proteomes" id="UP001139199"/>
    </source>
</evidence>
<protein>
    <submittedName>
        <fullName evidence="2">Uncharacterized protein</fullName>
    </submittedName>
</protein>
<dbReference type="Proteomes" id="UP001139199">
    <property type="component" value="Unassembled WGS sequence"/>
</dbReference>
<keyword evidence="1" id="KW-0812">Transmembrane</keyword>
<dbReference type="AlphaFoldDB" id="A0A9X1HYY8"/>
<name>A0A9X1HYY8_9FLAO</name>
<evidence type="ECO:0000256" key="1">
    <source>
        <dbReference type="SAM" id="Phobius"/>
    </source>
</evidence>
<keyword evidence="1" id="KW-1133">Transmembrane helix</keyword>
<gene>
    <name evidence="2" type="ORF">LG649_05800</name>
</gene>
<sequence>MKITEQQIQQLYTFTALHYVEFYDVQTELVDHLANGIEAQWKENPKLKFEDALRIEFKKFGVYGFSDVVEQKRAALSKHYRKLVWKFTKTYFKFPKIIATLFSIWLLFKSLTLIENKNYIVVPVVIFLLVFNFYYLFKAKRETKLMKKKTGKNWLFLHVTSQMGGIIHIFNLGIYIPHFFGANQSWSLTKYLVFSAGAVLYFIVFYVAVNIVSPQLNKTVEKQFPEHKFI</sequence>
<proteinExistence type="predicted"/>
<keyword evidence="1" id="KW-0472">Membrane</keyword>
<evidence type="ECO:0000313" key="2">
    <source>
        <dbReference type="EMBL" id="MCB4798346.1"/>
    </source>
</evidence>
<accession>A0A9X1HYY8</accession>